<feature type="compositionally biased region" description="Polar residues" evidence="8">
    <location>
        <begin position="94"/>
        <end position="125"/>
    </location>
</feature>
<evidence type="ECO:0000256" key="5">
    <source>
        <dbReference type="ARBA" id="ARBA00022833"/>
    </source>
</evidence>
<dbReference type="GO" id="GO:0008270">
    <property type="term" value="F:zinc ion binding"/>
    <property type="evidence" value="ECO:0007669"/>
    <property type="project" value="UniProtKB-KW"/>
</dbReference>
<name>M3IQM3_CANMX</name>
<feature type="compositionally biased region" description="Low complexity" evidence="8">
    <location>
        <begin position="472"/>
        <end position="525"/>
    </location>
</feature>
<evidence type="ECO:0000256" key="4">
    <source>
        <dbReference type="ARBA" id="ARBA00022771"/>
    </source>
</evidence>
<evidence type="ECO:0000256" key="1">
    <source>
        <dbReference type="ARBA" id="ARBA00004123"/>
    </source>
</evidence>
<evidence type="ECO:0000259" key="9">
    <source>
        <dbReference type="PROSITE" id="PS50157"/>
    </source>
</evidence>
<reference evidence="10 11" key="1">
    <citation type="submission" date="2013-02" db="EMBL/GenBank/DDBJ databases">
        <title>Genome sequence of Candida maltosa Xu316, a potential industrial strain for xylitol and ethanol production.</title>
        <authorList>
            <person name="Yu J."/>
            <person name="Wang Q."/>
            <person name="Geng X."/>
            <person name="Bao W."/>
            <person name="He P."/>
            <person name="Cai J."/>
        </authorList>
    </citation>
    <scope>NUCLEOTIDE SEQUENCE [LARGE SCALE GENOMIC DNA]</scope>
    <source>
        <strain evidence="11">Xu316</strain>
    </source>
</reference>
<keyword evidence="3" id="KW-0677">Repeat</keyword>
<dbReference type="OrthoDB" id="427030at2759"/>
<dbReference type="FunFam" id="3.30.160.60:FF:002157">
    <property type="entry name" value="Transcription factor"/>
    <property type="match status" value="1"/>
</dbReference>
<dbReference type="FunFam" id="3.30.160.60:FF:000624">
    <property type="entry name" value="zinc finger protein 697"/>
    <property type="match status" value="1"/>
</dbReference>
<dbReference type="PROSITE" id="PS50157">
    <property type="entry name" value="ZINC_FINGER_C2H2_2"/>
    <property type="match status" value="4"/>
</dbReference>
<proteinExistence type="predicted"/>
<comment type="subcellular location">
    <subcellularLocation>
        <location evidence="1">Nucleus</location>
    </subcellularLocation>
</comment>
<dbReference type="OMA" id="VNEPFAS"/>
<dbReference type="PANTHER" id="PTHR24394:SF29">
    <property type="entry name" value="MYONEURIN"/>
    <property type="match status" value="1"/>
</dbReference>
<evidence type="ECO:0000256" key="3">
    <source>
        <dbReference type="ARBA" id="ARBA00022737"/>
    </source>
</evidence>
<evidence type="ECO:0000256" key="8">
    <source>
        <dbReference type="SAM" id="MobiDB-lite"/>
    </source>
</evidence>
<keyword evidence="2" id="KW-0479">Metal-binding</keyword>
<feature type="region of interest" description="Disordered" evidence="8">
    <location>
        <begin position="467"/>
        <end position="563"/>
    </location>
</feature>
<feature type="compositionally biased region" description="Low complexity" evidence="8">
    <location>
        <begin position="1"/>
        <end position="11"/>
    </location>
</feature>
<organism evidence="10 11">
    <name type="scientific">Candida maltosa (strain Xu316)</name>
    <name type="common">Yeast</name>
    <dbReference type="NCBI Taxonomy" id="1245528"/>
    <lineage>
        <taxon>Eukaryota</taxon>
        <taxon>Fungi</taxon>
        <taxon>Dikarya</taxon>
        <taxon>Ascomycota</taxon>
        <taxon>Saccharomycotina</taxon>
        <taxon>Pichiomycetes</taxon>
        <taxon>Debaryomycetaceae</taxon>
        <taxon>Candida/Lodderomyces clade</taxon>
        <taxon>Candida</taxon>
    </lineage>
</organism>
<dbReference type="PANTHER" id="PTHR24394">
    <property type="entry name" value="ZINC FINGER PROTEIN"/>
    <property type="match status" value="1"/>
</dbReference>
<dbReference type="FunFam" id="3.30.160.60:FF:002343">
    <property type="entry name" value="Zinc finger protein 33A"/>
    <property type="match status" value="1"/>
</dbReference>
<dbReference type="HOGENOM" id="CLU_283417_0_0_1"/>
<dbReference type="AlphaFoldDB" id="M3IQM3"/>
<evidence type="ECO:0000256" key="7">
    <source>
        <dbReference type="PROSITE-ProRule" id="PRU00042"/>
    </source>
</evidence>
<feature type="compositionally biased region" description="Low complexity" evidence="8">
    <location>
        <begin position="309"/>
        <end position="328"/>
    </location>
</feature>
<gene>
    <name evidence="10" type="ORF">G210_0594</name>
</gene>
<feature type="region of interest" description="Disordered" evidence="8">
    <location>
        <begin position="834"/>
        <end position="878"/>
    </location>
</feature>
<dbReference type="Gene3D" id="3.30.160.60">
    <property type="entry name" value="Classic Zinc Finger"/>
    <property type="match status" value="4"/>
</dbReference>
<keyword evidence="11" id="KW-1185">Reference proteome</keyword>
<sequence>MGKSAISSSIQPHHHHQQPQHSQQTNQQQSSQQQSIQHNNQYHSYSHIKSPKIKDNTLSTLSQSGNDDNRFLFSNLNQNNNNTNNNNTNNNNTHPTYTLSSSKNPPYPHQSSFSAPPYNSNFVYFNNSQQQNQQQNQQQQKSPIFNSQRQSDTSTSSNISPKILNYKNTMMNYPHNQQPQHPTSINPNSTTNQQFQQFQSHLLTPQQQHQQNQQHQQQQQQPQQYMQQPMRSRGDSIVLPPPIRSQGNGDHYYDTTSNTGGNTINPMISTSRSNSIFSSLINIPGSNGNSISEPSVTNPGSLSSKGDVASAGSGFTKSAASSSSGAQAPQLPPTSRSRQMSLIPSQDITVEDLENFLNKESMSNIFNWQNDPKMSIGGGGNLGGMKSKGNSLDLTNWNNDNSNNSITELLQSMISNGSIDFNSFSNMSDKQRRDSILKIINDQNTLRSQRSSSDQSRGANLREDMFDKKKQQQLQQQQQQQQQQVQQQSNQQLGSNQHRNSPQPRKSPQQQQQRQPPTPQQKQRQMSNTLSVPRDKDNVSPTSSTNPSPKFHEEPQSPKASPVFYNNMRINEPFTGNLYQPQASQQQQRSQQQQQQQPQQQQQRVFQNYPVSPQNQYQYSSYPNYNSFGYSNVQQPQQAQQQQSMQQQQQFPGNRNNSFGNYIYPMQTQQPPQYYTQQLGVSQIPQQYIPPTVTTKPPGMLAQQQQQQTQQQQQQLKSPLQNQQKPPVKRTRRSRRDSSNTSVASNASLATSAKNLGSPNSNRNLVPAQQFAQSEDGRPLLGATKIDQLMLVIQARDKGITNPIEQAADGSILASPDNFGLGRSKAELDSGVLPRPVSLVGGVDKPHKREEDEDDDDMEGDANDIEGSHHPHHHKKRKHKNQQCPYCFKYFTQTTHLEVHIRSHIGYKPFECSYCHKKFTQGGNLRTHLRLHTGEKPFTCEICNRSFNRKGNLAAHKLTHENLKPYECKLDNCDKSFTQLGNLKSHQNRFHLEKLNELTHKLAELRGPMLNSLPPDEKELLEYFKDLYKNSNKGIRGRGKSHKDGEGEGDDKSGGSKRSGSDASSEGNNPNTTTGSSNGLGYGNEQLGGQFQT</sequence>
<feature type="compositionally biased region" description="Polar residues" evidence="8">
    <location>
        <begin position="651"/>
        <end position="660"/>
    </location>
</feature>
<feature type="compositionally biased region" description="Polar residues" evidence="8">
    <location>
        <begin position="290"/>
        <end position="304"/>
    </location>
</feature>
<evidence type="ECO:0000256" key="2">
    <source>
        <dbReference type="ARBA" id="ARBA00022723"/>
    </source>
</evidence>
<feature type="compositionally biased region" description="Low complexity" evidence="8">
    <location>
        <begin position="75"/>
        <end position="93"/>
    </location>
</feature>
<dbReference type="PROSITE" id="PS00028">
    <property type="entry name" value="ZINC_FINGER_C2H2_1"/>
    <property type="match status" value="4"/>
</dbReference>
<feature type="compositionally biased region" description="Polar residues" evidence="8">
    <location>
        <begin position="743"/>
        <end position="764"/>
    </location>
</feature>
<feature type="region of interest" description="Disordered" evidence="8">
    <location>
        <begin position="688"/>
        <end position="764"/>
    </location>
</feature>
<feature type="compositionally biased region" description="Low complexity" evidence="8">
    <location>
        <begin position="540"/>
        <end position="549"/>
    </location>
</feature>
<dbReference type="Pfam" id="PF00096">
    <property type="entry name" value="zf-C2H2"/>
    <property type="match status" value="4"/>
</dbReference>
<protein>
    <submittedName>
        <fullName evidence="10">Krueppel protein</fullName>
    </submittedName>
</protein>
<feature type="compositionally biased region" description="Polar residues" evidence="8">
    <location>
        <begin position="56"/>
        <end position="66"/>
    </location>
</feature>
<dbReference type="EMBL" id="AOGT01000978">
    <property type="protein sequence ID" value="EMG48786.1"/>
    <property type="molecule type" value="Genomic_DNA"/>
</dbReference>
<feature type="compositionally biased region" description="Low complexity" evidence="8">
    <location>
        <begin position="126"/>
        <end position="140"/>
    </location>
</feature>
<feature type="compositionally biased region" description="Polar residues" evidence="8">
    <location>
        <begin position="333"/>
        <end position="342"/>
    </location>
</feature>
<feature type="compositionally biased region" description="Low complexity" evidence="8">
    <location>
        <begin position="447"/>
        <end position="457"/>
    </location>
</feature>
<keyword evidence="4 7" id="KW-0863">Zinc-finger</keyword>
<feature type="compositionally biased region" description="Polar residues" evidence="8">
    <location>
        <begin position="254"/>
        <end position="263"/>
    </location>
</feature>
<feature type="compositionally biased region" description="Basic and acidic residues" evidence="8">
    <location>
        <begin position="1042"/>
        <end position="1054"/>
    </location>
</feature>
<feature type="region of interest" description="Disordered" evidence="8">
    <location>
        <begin position="1032"/>
        <end position="1093"/>
    </location>
</feature>
<feature type="domain" description="C2H2-type" evidence="9">
    <location>
        <begin position="966"/>
        <end position="991"/>
    </location>
</feature>
<keyword evidence="6" id="KW-0539">Nucleus</keyword>
<dbReference type="Proteomes" id="UP000011777">
    <property type="component" value="Unassembled WGS sequence"/>
</dbReference>
<feature type="compositionally biased region" description="Low complexity" evidence="8">
    <location>
        <begin position="188"/>
        <end position="230"/>
    </location>
</feature>
<keyword evidence="5" id="KW-0862">Zinc</keyword>
<evidence type="ECO:0000313" key="11">
    <source>
        <dbReference type="Proteomes" id="UP000011777"/>
    </source>
</evidence>
<feature type="compositionally biased region" description="Low complexity" evidence="8">
    <location>
        <begin position="581"/>
        <end position="627"/>
    </location>
</feature>
<dbReference type="InterPro" id="IPR036236">
    <property type="entry name" value="Znf_C2H2_sf"/>
</dbReference>
<feature type="region of interest" description="Disordered" evidence="8">
    <location>
        <begin position="290"/>
        <end position="342"/>
    </location>
</feature>
<feature type="compositionally biased region" description="Low complexity" evidence="8">
    <location>
        <begin position="1056"/>
        <end position="1079"/>
    </location>
</feature>
<accession>M3IQM3</accession>
<feature type="compositionally biased region" description="Low complexity" evidence="8">
    <location>
        <begin position="19"/>
        <end position="44"/>
    </location>
</feature>
<dbReference type="STRING" id="1245528.M3IQM3"/>
<feature type="region of interest" description="Disordered" evidence="8">
    <location>
        <begin position="581"/>
        <end position="666"/>
    </location>
</feature>
<dbReference type="eggNOG" id="KOG1721">
    <property type="taxonomic scope" value="Eukaryota"/>
</dbReference>
<evidence type="ECO:0000313" key="10">
    <source>
        <dbReference type="EMBL" id="EMG48786.1"/>
    </source>
</evidence>
<feature type="domain" description="C2H2-type" evidence="9">
    <location>
        <begin position="882"/>
        <end position="909"/>
    </location>
</feature>
<feature type="compositionally biased region" description="Acidic residues" evidence="8">
    <location>
        <begin position="851"/>
        <end position="864"/>
    </location>
</feature>
<feature type="compositionally biased region" description="Low complexity" evidence="8">
    <location>
        <begin position="701"/>
        <end position="724"/>
    </location>
</feature>
<dbReference type="SUPFAM" id="SSF57667">
    <property type="entry name" value="beta-beta-alpha zinc fingers"/>
    <property type="match status" value="2"/>
</dbReference>
<dbReference type="SMART" id="SM00355">
    <property type="entry name" value="ZnF_C2H2"/>
    <property type="match status" value="4"/>
</dbReference>
<comment type="caution">
    <text evidence="10">The sequence shown here is derived from an EMBL/GenBank/DDBJ whole genome shotgun (WGS) entry which is preliminary data.</text>
</comment>
<feature type="domain" description="C2H2-type" evidence="9">
    <location>
        <begin position="938"/>
        <end position="965"/>
    </location>
</feature>
<feature type="region of interest" description="Disordered" evidence="8">
    <location>
        <begin position="440"/>
        <end position="459"/>
    </location>
</feature>
<feature type="region of interest" description="Disordered" evidence="8">
    <location>
        <begin position="1"/>
        <end position="263"/>
    </location>
</feature>
<dbReference type="InterPro" id="IPR013087">
    <property type="entry name" value="Znf_C2H2_type"/>
</dbReference>
<feature type="domain" description="C2H2-type" evidence="9">
    <location>
        <begin position="910"/>
        <end position="937"/>
    </location>
</feature>
<feature type="compositionally biased region" description="Polar residues" evidence="8">
    <location>
        <begin position="141"/>
        <end position="187"/>
    </location>
</feature>
<evidence type="ECO:0000256" key="6">
    <source>
        <dbReference type="ARBA" id="ARBA00023242"/>
    </source>
</evidence>
<dbReference type="GO" id="GO:0005634">
    <property type="term" value="C:nucleus"/>
    <property type="evidence" value="ECO:0007669"/>
    <property type="project" value="UniProtKB-SubCell"/>
</dbReference>
<feature type="compositionally biased region" description="Low complexity" evidence="8">
    <location>
        <begin position="634"/>
        <end position="650"/>
    </location>
</feature>